<organism evidence="2 3">
    <name type="scientific">Trypanosoma brucei brucei (strain 927/4 GUTat10.1)</name>
    <dbReference type="NCBI Taxonomy" id="185431"/>
    <lineage>
        <taxon>Eukaryota</taxon>
        <taxon>Discoba</taxon>
        <taxon>Euglenozoa</taxon>
        <taxon>Kinetoplastea</taxon>
        <taxon>Metakinetoplastina</taxon>
        <taxon>Trypanosomatida</taxon>
        <taxon>Trypanosomatidae</taxon>
        <taxon>Trypanosoma</taxon>
    </lineage>
</organism>
<dbReference type="PaxDb" id="5691-EAN76487"/>
<dbReference type="GeneID" id="3660052"/>
<accession>Q38FD3</accession>
<feature type="region of interest" description="Disordered" evidence="1">
    <location>
        <begin position="1"/>
        <end position="23"/>
    </location>
</feature>
<gene>
    <name evidence="2" type="ORF">Tb09.160.2630</name>
</gene>
<proteinExistence type="predicted"/>
<feature type="compositionally biased region" description="Polar residues" evidence="1">
    <location>
        <begin position="14"/>
        <end position="23"/>
    </location>
</feature>
<keyword evidence="3" id="KW-1185">Reference proteome</keyword>
<reference evidence="2 3" key="2">
    <citation type="journal article" date="2005" name="Science">
        <title>The genome of the African trypanosome Trypanosoma brucei.</title>
        <authorList>
            <person name="Berriman M."/>
            <person name="Ghedin E."/>
            <person name="Hertz-Fowler C."/>
            <person name="Blandin G."/>
            <person name="Renauld H."/>
            <person name="Bartholomeu D.C."/>
            <person name="Lennard N.J."/>
            <person name="Caler E."/>
            <person name="Hamlin N.E."/>
            <person name="Haas B."/>
            <person name="Bohme U."/>
            <person name="Hannick L."/>
            <person name="Aslett M.A."/>
            <person name="Shallom J."/>
            <person name="Marcello L."/>
            <person name="Hou L."/>
            <person name="Wickstead B."/>
            <person name="Alsmark U.C."/>
            <person name="Arrowsmith C."/>
            <person name="Atkin R.J."/>
            <person name="Barron A.J."/>
            <person name="Bringaud F."/>
            <person name="Brooks K."/>
            <person name="Carrington M."/>
            <person name="Cherevach I."/>
            <person name="Chillingworth T.J."/>
            <person name="Churcher C."/>
            <person name="Clark L.N."/>
            <person name="Corton C.H."/>
            <person name="Cronin A."/>
            <person name="Davies R.M."/>
            <person name="Doggett J."/>
            <person name="Djikeng A."/>
            <person name="Feldblyum T."/>
            <person name="Field M.C."/>
            <person name="Fraser A."/>
            <person name="Goodhead I."/>
            <person name="Hance Z."/>
            <person name="Harper D."/>
            <person name="Harris B.R."/>
            <person name="Hauser H."/>
            <person name="Hostetler J."/>
            <person name="Ivens A."/>
            <person name="Jagels K."/>
            <person name="Johnson D."/>
            <person name="Johnson J."/>
            <person name="Jones K."/>
            <person name="Kerhornou A.X."/>
            <person name="Koo H."/>
            <person name="Larke N."/>
            <person name="Landfear S."/>
            <person name="Larkin C."/>
            <person name="Leech V."/>
            <person name="Line A."/>
            <person name="Lord A."/>
            <person name="Macleod A."/>
            <person name="Mooney P.J."/>
            <person name="Moule S."/>
            <person name="Martin D.M."/>
            <person name="Morgan G.W."/>
            <person name="Mungall K."/>
            <person name="Norbertczak H."/>
            <person name="Ormond D."/>
            <person name="Pai G."/>
            <person name="Peacock C.S."/>
            <person name="Peterson J."/>
            <person name="Quail M.A."/>
            <person name="Rabbinowitsch E."/>
            <person name="Rajandream M.A."/>
            <person name="Reitter C."/>
            <person name="Salzberg S.L."/>
            <person name="Sanders M."/>
            <person name="Schobel S."/>
            <person name="Sharp S."/>
            <person name="Simmonds M."/>
            <person name="Simpson A.J."/>
            <person name="Tallon L."/>
            <person name="Turner C.M."/>
            <person name="Tait A."/>
            <person name="Tivey A.R."/>
            <person name="Van Aken S."/>
            <person name="Walker D."/>
            <person name="Wanless D."/>
            <person name="Wang S."/>
            <person name="White B."/>
            <person name="White O."/>
            <person name="Whitehead S."/>
            <person name="Woodward J."/>
            <person name="Wortman J."/>
            <person name="Adams M.D."/>
            <person name="Embley T.M."/>
            <person name="Gull K."/>
            <person name="Ullu E."/>
            <person name="Barry J.D."/>
            <person name="Fairlamb A.H."/>
            <person name="Opperdoes F."/>
            <person name="Barrell B.G."/>
            <person name="Donelson J.E."/>
            <person name="Hall N."/>
            <person name="Fraser C.M."/>
            <person name="Melville S.E."/>
            <person name="El-Sayed N.M."/>
        </authorList>
    </citation>
    <scope>NUCLEOTIDE SEQUENCE [LARGE SCALE GENOMIC DNA]</scope>
    <source>
        <strain evidence="2 3">927/4 GUTat10.1</strain>
    </source>
</reference>
<dbReference type="EMBL" id="CM000207">
    <property type="protein sequence ID" value="EAN76487.1"/>
    <property type="molecule type" value="Genomic_DNA"/>
</dbReference>
<dbReference type="Proteomes" id="UP000008524">
    <property type="component" value="Chromosome 9"/>
</dbReference>
<evidence type="ECO:0000313" key="2">
    <source>
        <dbReference type="EMBL" id="EAN76487.1"/>
    </source>
</evidence>
<dbReference type="InParanoid" id="Q38FD3"/>
<protein>
    <submittedName>
        <fullName evidence="2">Uncharacterized protein</fullName>
    </submittedName>
</protein>
<sequence>MTPFQHDASHVATIGQQVHTSGNEKYGKCITLSELENNQGKTHQ</sequence>
<evidence type="ECO:0000313" key="3">
    <source>
        <dbReference type="Proteomes" id="UP000008524"/>
    </source>
</evidence>
<reference evidence="2 3" key="1">
    <citation type="journal article" date="2005" name="Science">
        <title>Comparative genomics of trypanosomatid parasitic protozoa.</title>
        <authorList>
            <person name="El-Sayed N.M."/>
            <person name="Myler P.J."/>
            <person name="Blandin G."/>
            <person name="Berriman M."/>
            <person name="Crabtree J."/>
            <person name="Aggarwal G."/>
            <person name="Caler E."/>
            <person name="Renauld H."/>
            <person name="Worthey E.A."/>
            <person name="Hertz-Fowler C."/>
            <person name="Ghedin E."/>
            <person name="Peacock C."/>
            <person name="Bartholomeu D.C."/>
            <person name="Haas B.J."/>
            <person name="Tran A.N."/>
            <person name="Wortman J.R."/>
            <person name="Alsmark U.C."/>
            <person name="Angiuoli S."/>
            <person name="Anupama A."/>
            <person name="Badger J."/>
            <person name="Bringaud F."/>
            <person name="Cadag E."/>
            <person name="Carlton J.M."/>
            <person name="Cerqueira G.C."/>
            <person name="Creasy T."/>
            <person name="Delcher A.L."/>
            <person name="Djikeng A."/>
            <person name="Embley T.M."/>
            <person name="Hauser C."/>
            <person name="Ivens A.C."/>
            <person name="Kummerfeld S.K."/>
            <person name="Pereira-Leal J.B."/>
            <person name="Nilsson D."/>
            <person name="Peterson J."/>
            <person name="Salzberg S.L."/>
            <person name="Shallom J."/>
            <person name="Silva J.C."/>
            <person name="Sundaram J."/>
            <person name="Westenberger S."/>
            <person name="White O."/>
            <person name="Melville S.E."/>
            <person name="Donelson J.E."/>
            <person name="Andersson B."/>
            <person name="Stuart K.D."/>
            <person name="Hall N."/>
        </authorList>
    </citation>
    <scope>NUCLEOTIDE SEQUENCE [LARGE SCALE GENOMIC DNA]</scope>
    <source>
        <strain evidence="2 3">927/4 GUTat10.1</strain>
    </source>
</reference>
<dbReference type="AlphaFoldDB" id="Q38FD3"/>
<dbReference type="KEGG" id="tbr:Tb09.160.2630"/>
<dbReference type="RefSeq" id="XP_024498428.1">
    <property type="nucleotide sequence ID" value="XM_024642641.1"/>
</dbReference>
<evidence type="ECO:0000256" key="1">
    <source>
        <dbReference type="SAM" id="MobiDB-lite"/>
    </source>
</evidence>
<name>Q38FD3_TRYB2</name>